<organism evidence="2 3">
    <name type="scientific">Sphingomonas immobilis</name>
    <dbReference type="NCBI Taxonomy" id="3063997"/>
    <lineage>
        <taxon>Bacteria</taxon>
        <taxon>Pseudomonadati</taxon>
        <taxon>Pseudomonadota</taxon>
        <taxon>Alphaproteobacteria</taxon>
        <taxon>Sphingomonadales</taxon>
        <taxon>Sphingomonadaceae</taxon>
        <taxon>Sphingomonas</taxon>
    </lineage>
</organism>
<keyword evidence="1" id="KW-0472">Membrane</keyword>
<feature type="transmembrane region" description="Helical" evidence="1">
    <location>
        <begin position="174"/>
        <end position="195"/>
    </location>
</feature>
<accession>A0ABT9A5H3</accession>
<evidence type="ECO:0000313" key="2">
    <source>
        <dbReference type="EMBL" id="MDO7843997.1"/>
    </source>
</evidence>
<sequence length="205" mass="22170">MSLIGRLAASRVLARPLTRRSVFAALAAVLALLTFYPERYRATMLLAPPDLGVQMGAIGQIGGLNGLIGTQYQPERLLAIARSPQVALAVAQDLKLPPTRATLRDIAWKTEVRTLRGGIVEVEAIDADPAHALTLADKLGTAARARLLALATNGQPMQVIQPAFVDPARQYNTLPLGLLIAAVLLWLALEFYGISARIDRRRHAR</sequence>
<evidence type="ECO:0000313" key="3">
    <source>
        <dbReference type="Proteomes" id="UP001176468"/>
    </source>
</evidence>
<keyword evidence="1" id="KW-1133">Transmembrane helix</keyword>
<dbReference type="EMBL" id="JAUQSZ010000012">
    <property type="protein sequence ID" value="MDO7843997.1"/>
    <property type="molecule type" value="Genomic_DNA"/>
</dbReference>
<evidence type="ECO:0000256" key="1">
    <source>
        <dbReference type="SAM" id="Phobius"/>
    </source>
</evidence>
<evidence type="ECO:0008006" key="4">
    <source>
        <dbReference type="Google" id="ProtNLM"/>
    </source>
</evidence>
<protein>
    <recommendedName>
        <fullName evidence="4">Capsular polysaccharide biosynthesis protein</fullName>
    </recommendedName>
</protein>
<dbReference type="Proteomes" id="UP001176468">
    <property type="component" value="Unassembled WGS sequence"/>
</dbReference>
<name>A0ABT9A5H3_9SPHN</name>
<reference evidence="2" key="1">
    <citation type="submission" date="2023-07" db="EMBL/GenBank/DDBJ databases">
        <authorList>
            <person name="Kim M.K."/>
        </authorList>
    </citation>
    <scope>NUCLEOTIDE SEQUENCE</scope>
    <source>
        <strain evidence="2">CA1-15</strain>
    </source>
</reference>
<keyword evidence="3" id="KW-1185">Reference proteome</keyword>
<dbReference type="RefSeq" id="WP_304562445.1">
    <property type="nucleotide sequence ID" value="NZ_JAUQSZ010000012.1"/>
</dbReference>
<keyword evidence="1" id="KW-0812">Transmembrane</keyword>
<proteinExistence type="predicted"/>
<feature type="transmembrane region" description="Helical" evidence="1">
    <location>
        <begin position="21"/>
        <end position="37"/>
    </location>
</feature>
<comment type="caution">
    <text evidence="2">The sequence shown here is derived from an EMBL/GenBank/DDBJ whole genome shotgun (WGS) entry which is preliminary data.</text>
</comment>
<gene>
    <name evidence="2" type="ORF">Q5H94_16840</name>
</gene>